<dbReference type="PANTHER" id="PTHR43156">
    <property type="entry name" value="STAGE II SPORULATION PROTEIN E-RELATED"/>
    <property type="match status" value="1"/>
</dbReference>
<dbReference type="Pfam" id="PF07228">
    <property type="entry name" value="SpoIIE"/>
    <property type="match status" value="1"/>
</dbReference>
<keyword evidence="1" id="KW-0378">Hydrolase</keyword>
<keyword evidence="2" id="KW-0472">Membrane</keyword>
<evidence type="ECO:0000259" key="3">
    <source>
        <dbReference type="SMART" id="SM00331"/>
    </source>
</evidence>
<evidence type="ECO:0000256" key="1">
    <source>
        <dbReference type="ARBA" id="ARBA00022801"/>
    </source>
</evidence>
<dbReference type="Gene3D" id="3.60.40.10">
    <property type="entry name" value="PPM-type phosphatase domain"/>
    <property type="match status" value="1"/>
</dbReference>
<proteinExistence type="predicted"/>
<evidence type="ECO:0000256" key="2">
    <source>
        <dbReference type="SAM" id="Phobius"/>
    </source>
</evidence>
<name>A0A7C3I639_9SPIR</name>
<feature type="transmembrane region" description="Helical" evidence="2">
    <location>
        <begin position="96"/>
        <end position="115"/>
    </location>
</feature>
<feature type="transmembrane region" description="Helical" evidence="2">
    <location>
        <begin position="265"/>
        <end position="283"/>
    </location>
</feature>
<feature type="domain" description="PPM-type phosphatase" evidence="3">
    <location>
        <begin position="494"/>
        <end position="712"/>
    </location>
</feature>
<dbReference type="SMART" id="SM00331">
    <property type="entry name" value="PP2C_SIG"/>
    <property type="match status" value="1"/>
</dbReference>
<dbReference type="InterPro" id="IPR036457">
    <property type="entry name" value="PPM-type-like_dom_sf"/>
</dbReference>
<dbReference type="SUPFAM" id="SSF81606">
    <property type="entry name" value="PP2C-like"/>
    <property type="match status" value="1"/>
</dbReference>
<feature type="transmembrane region" description="Helical" evidence="2">
    <location>
        <begin position="135"/>
        <end position="157"/>
    </location>
</feature>
<reference evidence="4" key="1">
    <citation type="journal article" date="2020" name="mSystems">
        <title>Genome- and Community-Level Interaction Insights into Carbon Utilization and Element Cycling Functions of Hydrothermarchaeota in Hydrothermal Sediment.</title>
        <authorList>
            <person name="Zhou Z."/>
            <person name="Liu Y."/>
            <person name="Xu W."/>
            <person name="Pan J."/>
            <person name="Luo Z.H."/>
            <person name="Li M."/>
        </authorList>
    </citation>
    <scope>NUCLEOTIDE SEQUENCE [LARGE SCALE GENOMIC DNA]</scope>
    <source>
        <strain evidence="4">SpSt-503</strain>
    </source>
</reference>
<dbReference type="GO" id="GO:0016791">
    <property type="term" value="F:phosphatase activity"/>
    <property type="evidence" value="ECO:0007669"/>
    <property type="project" value="TreeGrafter"/>
</dbReference>
<sequence length="713" mass="79622">MIISILNYALFVLLLIYGFRVRFRSAENQNTQLIFYYCVAAAVAALGLGAGYSAALSRYAGAALFFIRLTASAVAGTHILVFMLALSFPYERNLRLVRTLGMLIWAGLAVVILFSDLYEVQVTWQAGELLHERGPLFIPVAIGGLVLGVLSGLILFIRRLFFKSQIYKLQTLLVVVGLFSGYIITFALAVFFPVVFGFVWTYPFMMLGGALLALTLGYGVSITRLIDIRAVASSFFSFILFSLVVGGISGTLYALAYLLLRNTSFAVLVMVGFGVFFAVDIISGKLRARFKALLQGRGAYAERLEDGLSKLDYSKGRDAVIAEFIQQLQQNMGCSSIHLFIENDEEQLILIGTSNKNLVDEKTSIARKSPGIDHLLNEDVSILIKTEIVTNYDYHTVKDELLRLLDAYNADALVLLRDGRSVIGALLLGAKSNGAEFLDYDYDTLRRVYGKLFVTAYYLKNIAQESLVMTVDRELEYSEQIIQSLQENMDRIEHPHADISFMTRSARKLGGDFIDFIRLTKDRYICVMGDVSGKGLNASMSMVILKSIIRTYLKETKDFKTLIIRVNSFIKEYLPRGTFFAGFIGLFDFNERSLYYINCGIPTMLLLSSSYNNPVEIQGAGKVLGFVKDIAPYINVRKAGFKAGDILLVTTDGLIDAENVRGVRFGKERLQASLLENRSLSAERIVRFLNEDVTEFISQEINDDITVLTIKFI</sequence>
<dbReference type="InterPro" id="IPR001932">
    <property type="entry name" value="PPM-type_phosphatase-like_dom"/>
</dbReference>
<feature type="transmembrane region" description="Helical" evidence="2">
    <location>
        <begin position="6"/>
        <end position="23"/>
    </location>
</feature>
<dbReference type="AlphaFoldDB" id="A0A7C3I639"/>
<feature type="transmembrane region" description="Helical" evidence="2">
    <location>
        <begin position="202"/>
        <end position="223"/>
    </location>
</feature>
<accession>A0A7C3I639</accession>
<protein>
    <recommendedName>
        <fullName evidence="3">PPM-type phosphatase domain-containing protein</fullName>
    </recommendedName>
</protein>
<gene>
    <name evidence="4" type="ORF">ENS59_14505</name>
</gene>
<organism evidence="4">
    <name type="scientific">Gracilinema caldarium</name>
    <dbReference type="NCBI Taxonomy" id="215591"/>
    <lineage>
        <taxon>Bacteria</taxon>
        <taxon>Pseudomonadati</taxon>
        <taxon>Spirochaetota</taxon>
        <taxon>Spirochaetia</taxon>
        <taxon>Spirochaetales</taxon>
        <taxon>Breznakiellaceae</taxon>
        <taxon>Gracilinema</taxon>
    </lineage>
</organism>
<dbReference type="EMBL" id="DSVL01000444">
    <property type="protein sequence ID" value="HFH30698.1"/>
    <property type="molecule type" value="Genomic_DNA"/>
</dbReference>
<dbReference type="InterPro" id="IPR052016">
    <property type="entry name" value="Bact_Sigma-Reg"/>
</dbReference>
<keyword evidence="2" id="KW-1133">Transmembrane helix</keyword>
<feature type="transmembrane region" description="Helical" evidence="2">
    <location>
        <begin position="61"/>
        <end position="84"/>
    </location>
</feature>
<feature type="transmembrane region" description="Helical" evidence="2">
    <location>
        <begin position="169"/>
        <end position="196"/>
    </location>
</feature>
<evidence type="ECO:0000313" key="4">
    <source>
        <dbReference type="EMBL" id="HFH30698.1"/>
    </source>
</evidence>
<dbReference type="PANTHER" id="PTHR43156:SF2">
    <property type="entry name" value="STAGE II SPORULATION PROTEIN E"/>
    <property type="match status" value="1"/>
</dbReference>
<feature type="transmembrane region" description="Helical" evidence="2">
    <location>
        <begin position="235"/>
        <end position="259"/>
    </location>
</feature>
<comment type="caution">
    <text evidence="4">The sequence shown here is derived from an EMBL/GenBank/DDBJ whole genome shotgun (WGS) entry which is preliminary data.</text>
</comment>
<feature type="transmembrane region" description="Helical" evidence="2">
    <location>
        <begin position="35"/>
        <end position="55"/>
    </location>
</feature>
<keyword evidence="2" id="KW-0812">Transmembrane</keyword>